<keyword evidence="4" id="KW-0812">Transmembrane</keyword>
<dbReference type="OMA" id="ELEYSQC"/>
<keyword evidence="4" id="KW-1133">Transmembrane helix</keyword>
<dbReference type="Gene3D" id="2.130.10.10">
    <property type="entry name" value="YVTN repeat-like/Quinoprotein amine dehydrogenase"/>
    <property type="match status" value="1"/>
</dbReference>
<evidence type="ECO:0000256" key="1">
    <source>
        <dbReference type="ARBA" id="ARBA00004123"/>
    </source>
</evidence>
<accession>A0A8C4R7R2</accession>
<dbReference type="InterPro" id="IPR039462">
    <property type="entry name" value="Nup159/Nup146_N"/>
</dbReference>
<reference evidence="6" key="2">
    <citation type="submission" date="2025-09" db="UniProtKB">
        <authorList>
            <consortium name="Ensembl"/>
        </authorList>
    </citation>
    <scope>IDENTIFICATION</scope>
</reference>
<dbReference type="GO" id="GO:0017056">
    <property type="term" value="F:structural constituent of nuclear pore"/>
    <property type="evidence" value="ECO:0007669"/>
    <property type="project" value="TreeGrafter"/>
</dbReference>
<evidence type="ECO:0000256" key="4">
    <source>
        <dbReference type="SAM" id="Phobius"/>
    </source>
</evidence>
<evidence type="ECO:0000313" key="7">
    <source>
        <dbReference type="Proteomes" id="UP000694388"/>
    </source>
</evidence>
<dbReference type="GO" id="GO:0006405">
    <property type="term" value="P:RNA export from nucleus"/>
    <property type="evidence" value="ECO:0007669"/>
    <property type="project" value="TreeGrafter"/>
</dbReference>
<evidence type="ECO:0000256" key="3">
    <source>
        <dbReference type="ARBA" id="ARBA00023242"/>
    </source>
</evidence>
<name>A0A8C4R7R2_EPTBU</name>
<keyword evidence="3" id="KW-0539">Nucleus</keyword>
<dbReference type="GO" id="GO:0006606">
    <property type="term" value="P:protein import into nucleus"/>
    <property type="evidence" value="ECO:0007669"/>
    <property type="project" value="TreeGrafter"/>
</dbReference>
<dbReference type="GO" id="GO:0005643">
    <property type="term" value="C:nuclear pore"/>
    <property type="evidence" value="ECO:0007669"/>
    <property type="project" value="TreeGrafter"/>
</dbReference>
<proteinExistence type="predicted"/>
<keyword evidence="4" id="KW-0472">Membrane</keyword>
<dbReference type="Pfam" id="PF16755">
    <property type="entry name" value="Beta-prop_NUP159_NUP214"/>
    <property type="match status" value="1"/>
</dbReference>
<feature type="transmembrane region" description="Helical" evidence="4">
    <location>
        <begin position="437"/>
        <end position="458"/>
    </location>
</feature>
<organism evidence="6 7">
    <name type="scientific">Eptatretus burgeri</name>
    <name type="common">Inshore hagfish</name>
    <dbReference type="NCBI Taxonomy" id="7764"/>
    <lineage>
        <taxon>Eukaryota</taxon>
        <taxon>Metazoa</taxon>
        <taxon>Chordata</taxon>
        <taxon>Craniata</taxon>
        <taxon>Vertebrata</taxon>
        <taxon>Cyclostomata</taxon>
        <taxon>Myxini</taxon>
        <taxon>Myxiniformes</taxon>
        <taxon>Myxinidae</taxon>
        <taxon>Eptatretinae</taxon>
        <taxon>Eptatretus</taxon>
    </lineage>
</organism>
<dbReference type="Ensembl" id="ENSEBUT00000026737.1">
    <property type="protein sequence ID" value="ENSEBUP00000026161.1"/>
    <property type="gene ID" value="ENSEBUG00000016115.1"/>
</dbReference>
<sequence>MSRKQPQTKNWIHFTVRRFDFQFKQMKRLRILEPPDELPCDRVSLLAVSNRFGLVFIGAPNSLRILSSAAVQNTNTIGGDINECPLAFPAQRIAISADEVTLVVAAAGTDGARLSFFDIRAFANTVSEPFGVVQLGSGSGEVVIDMVWNPGQPNLLAVCTDAGSLVLLSIGDTIITTGCLPPNTGVTAVCWSPKGKQLVCGKVNGTMTQYSQVRTYWDETSYLKFNCGVFTVLDVKWVNTHVFIVAYVEFHGSPDASPELIVVTLPKKDERTTENFLSFAELFYGNSQERQPQFYLQYIDEWCANFITLWELWNLEDACRAELPLSENGEDTFPMGIAVDNTSQIPIPVGKILMLTAVGSKKKLIFQLLTQNVNAPIISLPLLPTVVSILRSMFCYNWPLLYLSATVDPHSPAPRPVSIPFRDGFILMVIYTSATEGGGYVFTPFCLFVCLFVCVQAISKSWGRIRIKFCGQVWCVIRKN</sequence>
<keyword evidence="2" id="KW-0813">Transport</keyword>
<dbReference type="GO" id="GO:0008139">
    <property type="term" value="F:nuclear localization sequence binding"/>
    <property type="evidence" value="ECO:0007669"/>
    <property type="project" value="TreeGrafter"/>
</dbReference>
<dbReference type="GeneTree" id="ENSGT00940000165005"/>
<dbReference type="PANTHER" id="PTHR23193">
    <property type="entry name" value="NUCLEAR PORE COMPLEX PROTEIN NUP"/>
    <property type="match status" value="1"/>
</dbReference>
<protein>
    <recommendedName>
        <fullName evidence="5">Nucleoporin Nup159/Nup146 N-terminal domain-containing protein</fullName>
    </recommendedName>
</protein>
<comment type="subcellular location">
    <subcellularLocation>
        <location evidence="1">Nucleus</location>
    </subcellularLocation>
</comment>
<keyword evidence="7" id="KW-1185">Reference proteome</keyword>
<dbReference type="InterPro" id="IPR026054">
    <property type="entry name" value="Nucleoporin"/>
</dbReference>
<reference evidence="6" key="1">
    <citation type="submission" date="2025-08" db="UniProtKB">
        <authorList>
            <consortium name="Ensembl"/>
        </authorList>
    </citation>
    <scope>IDENTIFICATION</scope>
</reference>
<evidence type="ECO:0000313" key="6">
    <source>
        <dbReference type="Ensembl" id="ENSEBUP00000026161.1"/>
    </source>
</evidence>
<evidence type="ECO:0000256" key="2">
    <source>
        <dbReference type="ARBA" id="ARBA00022448"/>
    </source>
</evidence>
<dbReference type="Proteomes" id="UP000694388">
    <property type="component" value="Unplaced"/>
</dbReference>
<dbReference type="PANTHER" id="PTHR23193:SF46">
    <property type="entry name" value="NUCLEAR PORE COMPLEX PROTEIN NUP214"/>
    <property type="match status" value="1"/>
</dbReference>
<dbReference type="InterPro" id="IPR015943">
    <property type="entry name" value="WD40/YVTN_repeat-like_dom_sf"/>
</dbReference>
<evidence type="ECO:0000259" key="5">
    <source>
        <dbReference type="Pfam" id="PF16755"/>
    </source>
</evidence>
<dbReference type="AlphaFoldDB" id="A0A8C4R7R2"/>
<feature type="domain" description="Nucleoporin Nup159/Nup146 N-terminal" evidence="5">
    <location>
        <begin position="39"/>
        <end position="304"/>
    </location>
</feature>
<dbReference type="SUPFAM" id="SSF117289">
    <property type="entry name" value="Nucleoporin domain"/>
    <property type="match status" value="1"/>
</dbReference>